<evidence type="ECO:0000256" key="7">
    <source>
        <dbReference type="ARBA" id="ARBA00022777"/>
    </source>
</evidence>
<evidence type="ECO:0000256" key="9">
    <source>
        <dbReference type="ARBA" id="ARBA00023012"/>
    </source>
</evidence>
<gene>
    <name evidence="15" type="ORF">EAH80_30355</name>
</gene>
<dbReference type="InterPro" id="IPR005467">
    <property type="entry name" value="His_kinase_dom"/>
</dbReference>
<name>A0A502DJW8_9MYCO</name>
<evidence type="ECO:0000256" key="3">
    <source>
        <dbReference type="ARBA" id="ARBA00012438"/>
    </source>
</evidence>
<dbReference type="Gene3D" id="1.10.287.130">
    <property type="match status" value="1"/>
</dbReference>
<evidence type="ECO:0000256" key="11">
    <source>
        <dbReference type="SAM" id="MobiDB-lite"/>
    </source>
</evidence>
<comment type="caution">
    <text evidence="15">The sequence shown here is derived from an EMBL/GenBank/DDBJ whole genome shotgun (WGS) entry which is preliminary data.</text>
</comment>
<evidence type="ECO:0000256" key="8">
    <source>
        <dbReference type="ARBA" id="ARBA00022989"/>
    </source>
</evidence>
<evidence type="ECO:0000256" key="2">
    <source>
        <dbReference type="ARBA" id="ARBA00004236"/>
    </source>
</evidence>
<keyword evidence="8 12" id="KW-1133">Transmembrane helix</keyword>
<feature type="signal peptide" evidence="13">
    <location>
        <begin position="1"/>
        <end position="25"/>
    </location>
</feature>
<dbReference type="SMART" id="SM00387">
    <property type="entry name" value="HATPase_c"/>
    <property type="match status" value="1"/>
</dbReference>
<organism evidence="15 16">
    <name type="scientific">Mycolicibacterium hodleri</name>
    <dbReference type="NCBI Taxonomy" id="49897"/>
    <lineage>
        <taxon>Bacteria</taxon>
        <taxon>Bacillati</taxon>
        <taxon>Actinomycetota</taxon>
        <taxon>Actinomycetes</taxon>
        <taxon>Mycobacteriales</taxon>
        <taxon>Mycobacteriaceae</taxon>
        <taxon>Mycolicibacterium</taxon>
    </lineage>
</organism>
<evidence type="ECO:0000256" key="13">
    <source>
        <dbReference type="SAM" id="SignalP"/>
    </source>
</evidence>
<keyword evidence="6 12" id="KW-0812">Transmembrane</keyword>
<dbReference type="SUPFAM" id="SSF55874">
    <property type="entry name" value="ATPase domain of HSP90 chaperone/DNA topoisomerase II/histidine kinase"/>
    <property type="match status" value="1"/>
</dbReference>
<keyword evidence="7 15" id="KW-0418">Kinase</keyword>
<dbReference type="GO" id="GO:0005886">
    <property type="term" value="C:plasma membrane"/>
    <property type="evidence" value="ECO:0007669"/>
    <property type="project" value="UniProtKB-SubCell"/>
</dbReference>
<accession>A0A502DJW8</accession>
<dbReference type="CDD" id="cd00082">
    <property type="entry name" value="HisKA"/>
    <property type="match status" value="1"/>
</dbReference>
<keyword evidence="4" id="KW-0597">Phosphoprotein</keyword>
<evidence type="ECO:0000256" key="1">
    <source>
        <dbReference type="ARBA" id="ARBA00000085"/>
    </source>
</evidence>
<comment type="subcellular location">
    <subcellularLocation>
        <location evidence="2">Cell membrane</location>
    </subcellularLocation>
</comment>
<proteinExistence type="predicted"/>
<sequence length="481" mass="50827">MRLPRLGRSASLRTRVALAAAAAAAAVVAVFTVLTSLVLANNDAAQLDRRLDAIIDASVYDQTNGVLQTGRSESSGQVVFQRGLQLPQLSPGTETVEVNGIEYRVRTIPVDQQGGLLMSVGIRANSILLNRARIPLYTAVGVVTVLIAGGLGWLLAGPAIRPLRRLTEQTMKLGDDSERMTAVKGAREAEELSDAMAGMLDRLAAAKLATTNSLQAAQDFAANAAHELRTPLTAMRADLDTLRIHDLPADERDEVVGDLARAQRRVEAIITALGQLASGQLAQDEDRERIDVTDLLDRVARENARAGDVDIVVHSDDGIGAIWGWSGGLRLAVDNLVRNAIAHGGASRIVLAADRIPAVEGRDEMLSIVVDDDGCGLPTREHQFVMGRFARGSTATPGGSGLGLALVAQQAALHGGEIVLSDGPLGGLRATLTVLTSPEFESDLGDDESVRGFFGGDGGPLRRGANRVAGWRSKAKRPPRS</sequence>
<evidence type="ECO:0000256" key="6">
    <source>
        <dbReference type="ARBA" id="ARBA00022692"/>
    </source>
</evidence>
<feature type="transmembrane region" description="Helical" evidence="12">
    <location>
        <begin position="134"/>
        <end position="156"/>
    </location>
</feature>
<dbReference type="Pfam" id="PF00512">
    <property type="entry name" value="HisKA"/>
    <property type="match status" value="1"/>
</dbReference>
<feature type="region of interest" description="Disordered" evidence="11">
    <location>
        <begin position="446"/>
        <end position="481"/>
    </location>
</feature>
<keyword evidence="16" id="KW-1185">Reference proteome</keyword>
<dbReference type="Proteomes" id="UP000320095">
    <property type="component" value="Unassembled WGS sequence"/>
</dbReference>
<evidence type="ECO:0000256" key="12">
    <source>
        <dbReference type="SAM" id="Phobius"/>
    </source>
</evidence>
<keyword evidence="9" id="KW-0902">Two-component regulatory system</keyword>
<dbReference type="CDD" id="cd00075">
    <property type="entry name" value="HATPase"/>
    <property type="match status" value="1"/>
</dbReference>
<dbReference type="InterPro" id="IPR003594">
    <property type="entry name" value="HATPase_dom"/>
</dbReference>
<dbReference type="Pfam" id="PF02518">
    <property type="entry name" value="HATPase_c"/>
    <property type="match status" value="1"/>
</dbReference>
<dbReference type="InterPro" id="IPR036890">
    <property type="entry name" value="HATPase_C_sf"/>
</dbReference>
<dbReference type="InterPro" id="IPR003661">
    <property type="entry name" value="HisK_dim/P_dom"/>
</dbReference>
<dbReference type="PANTHER" id="PTHR45436">
    <property type="entry name" value="SENSOR HISTIDINE KINASE YKOH"/>
    <property type="match status" value="1"/>
</dbReference>
<evidence type="ECO:0000313" key="15">
    <source>
        <dbReference type="EMBL" id="TPG25513.1"/>
    </source>
</evidence>
<comment type="catalytic activity">
    <reaction evidence="1">
        <text>ATP + protein L-histidine = ADP + protein N-phospho-L-histidine.</text>
        <dbReference type="EC" id="2.7.13.3"/>
    </reaction>
</comment>
<dbReference type="SMART" id="SM00388">
    <property type="entry name" value="HisKA"/>
    <property type="match status" value="1"/>
</dbReference>
<dbReference type="RefSeq" id="WP_140700024.1">
    <property type="nucleotide sequence ID" value="NZ_RCZG01000027.1"/>
</dbReference>
<dbReference type="Gene3D" id="6.10.340.10">
    <property type="match status" value="1"/>
</dbReference>
<evidence type="ECO:0000256" key="10">
    <source>
        <dbReference type="ARBA" id="ARBA00023136"/>
    </source>
</evidence>
<dbReference type="PANTHER" id="PTHR45436:SF5">
    <property type="entry name" value="SENSOR HISTIDINE KINASE TRCS"/>
    <property type="match status" value="1"/>
</dbReference>
<dbReference type="PRINTS" id="PR00344">
    <property type="entry name" value="BCTRLSENSOR"/>
</dbReference>
<dbReference type="InterPro" id="IPR004358">
    <property type="entry name" value="Sig_transdc_His_kin-like_C"/>
</dbReference>
<evidence type="ECO:0000313" key="16">
    <source>
        <dbReference type="Proteomes" id="UP000320095"/>
    </source>
</evidence>
<feature type="domain" description="Histidine kinase" evidence="14">
    <location>
        <begin position="223"/>
        <end position="438"/>
    </location>
</feature>
<dbReference type="InterPro" id="IPR050428">
    <property type="entry name" value="TCS_sensor_his_kinase"/>
</dbReference>
<keyword evidence="13" id="KW-0732">Signal</keyword>
<feature type="chain" id="PRO_5039057943" description="histidine kinase" evidence="13">
    <location>
        <begin position="26"/>
        <end position="481"/>
    </location>
</feature>
<dbReference type="PROSITE" id="PS50109">
    <property type="entry name" value="HIS_KIN"/>
    <property type="match status" value="1"/>
</dbReference>
<dbReference type="AlphaFoldDB" id="A0A502DJW8"/>
<reference evidence="15 16" key="1">
    <citation type="journal article" date="2019" name="Environ. Microbiol.">
        <title>Species interactions and distinct microbial communities in high Arctic permafrost affected cryosols are associated with the CH4 and CO2 gas fluxes.</title>
        <authorList>
            <person name="Altshuler I."/>
            <person name="Hamel J."/>
            <person name="Turney S."/>
            <person name="Magnuson E."/>
            <person name="Levesque R."/>
            <person name="Greer C."/>
            <person name="Whyte L.G."/>
        </authorList>
    </citation>
    <scope>NUCLEOTIDE SEQUENCE [LARGE SCALE GENOMIC DNA]</scope>
    <source>
        <strain evidence="15 16">S5.20</strain>
    </source>
</reference>
<keyword evidence="10 12" id="KW-0472">Membrane</keyword>
<dbReference type="CDD" id="cd06225">
    <property type="entry name" value="HAMP"/>
    <property type="match status" value="1"/>
</dbReference>
<dbReference type="SUPFAM" id="SSF47384">
    <property type="entry name" value="Homodimeric domain of signal transducing histidine kinase"/>
    <property type="match status" value="1"/>
</dbReference>
<evidence type="ECO:0000256" key="5">
    <source>
        <dbReference type="ARBA" id="ARBA00022679"/>
    </source>
</evidence>
<evidence type="ECO:0000256" key="4">
    <source>
        <dbReference type="ARBA" id="ARBA00022553"/>
    </source>
</evidence>
<keyword evidence="5" id="KW-0808">Transferase</keyword>
<dbReference type="OrthoDB" id="5241347at2"/>
<dbReference type="Gene3D" id="3.30.565.10">
    <property type="entry name" value="Histidine kinase-like ATPase, C-terminal domain"/>
    <property type="match status" value="1"/>
</dbReference>
<dbReference type="EMBL" id="RCZG01000027">
    <property type="protein sequence ID" value="TPG25513.1"/>
    <property type="molecule type" value="Genomic_DNA"/>
</dbReference>
<dbReference type="GO" id="GO:0000155">
    <property type="term" value="F:phosphorelay sensor kinase activity"/>
    <property type="evidence" value="ECO:0007669"/>
    <property type="project" value="InterPro"/>
</dbReference>
<protein>
    <recommendedName>
        <fullName evidence="3">histidine kinase</fullName>
        <ecNumber evidence="3">2.7.13.3</ecNumber>
    </recommendedName>
</protein>
<dbReference type="EC" id="2.7.13.3" evidence="3"/>
<dbReference type="InterPro" id="IPR036097">
    <property type="entry name" value="HisK_dim/P_sf"/>
</dbReference>
<evidence type="ECO:0000259" key="14">
    <source>
        <dbReference type="PROSITE" id="PS50109"/>
    </source>
</evidence>